<reference evidence="4" key="1">
    <citation type="journal article" date="2015" name="Nature">
        <title>Complex archaea that bridge the gap between prokaryotes and eukaryotes.</title>
        <authorList>
            <person name="Spang A."/>
            <person name="Saw J.H."/>
            <person name="Jorgensen S.L."/>
            <person name="Zaremba-Niedzwiedzka K."/>
            <person name="Martijn J."/>
            <person name="Lind A.E."/>
            <person name="van Eijk R."/>
            <person name="Schleper C."/>
            <person name="Guy L."/>
            <person name="Ettema T.J."/>
        </authorList>
    </citation>
    <scope>NUCLEOTIDE SEQUENCE</scope>
</reference>
<dbReference type="Gene3D" id="3.30.70.2330">
    <property type="match status" value="1"/>
</dbReference>
<dbReference type="EMBL" id="LAZR01001330">
    <property type="protein sequence ID" value="KKN46450.1"/>
    <property type="molecule type" value="Genomic_DNA"/>
</dbReference>
<comment type="caution">
    <text evidence="4">The sequence shown here is derived from an EMBL/GenBank/DDBJ whole genome shotgun (WGS) entry which is preliminary data.</text>
</comment>
<evidence type="ECO:0000256" key="1">
    <source>
        <dbReference type="ARBA" id="ARBA00022723"/>
    </source>
</evidence>
<protein>
    <recommendedName>
        <fullName evidence="3">HIRAN domain-containing protein</fullName>
    </recommendedName>
</protein>
<dbReference type="GO" id="GO:0016818">
    <property type="term" value="F:hydrolase activity, acting on acid anhydrides, in phosphorus-containing anhydrides"/>
    <property type="evidence" value="ECO:0007669"/>
    <property type="project" value="InterPro"/>
</dbReference>
<dbReference type="AlphaFoldDB" id="A0A0F9QQJ0"/>
<proteinExistence type="predicted"/>
<dbReference type="SMART" id="SM00910">
    <property type="entry name" value="HIRAN"/>
    <property type="match status" value="1"/>
</dbReference>
<dbReference type="InterPro" id="IPR014905">
    <property type="entry name" value="HIRAN"/>
</dbReference>
<name>A0A0F9QQJ0_9ZZZZ</name>
<dbReference type="Pfam" id="PF08797">
    <property type="entry name" value="HIRAN"/>
    <property type="match status" value="1"/>
</dbReference>
<accession>A0A0F9QQJ0</accession>
<keyword evidence="1" id="KW-0479">Metal-binding</keyword>
<organism evidence="4">
    <name type="scientific">marine sediment metagenome</name>
    <dbReference type="NCBI Taxonomy" id="412755"/>
    <lineage>
        <taxon>unclassified sequences</taxon>
        <taxon>metagenomes</taxon>
        <taxon>ecological metagenomes</taxon>
    </lineage>
</organism>
<evidence type="ECO:0000313" key="4">
    <source>
        <dbReference type="EMBL" id="KKN46450.1"/>
    </source>
</evidence>
<dbReference type="GO" id="GO:0003676">
    <property type="term" value="F:nucleic acid binding"/>
    <property type="evidence" value="ECO:0007669"/>
    <property type="project" value="InterPro"/>
</dbReference>
<evidence type="ECO:0000259" key="3">
    <source>
        <dbReference type="SMART" id="SM00910"/>
    </source>
</evidence>
<dbReference type="GO" id="GO:0008270">
    <property type="term" value="F:zinc ion binding"/>
    <property type="evidence" value="ECO:0007669"/>
    <property type="project" value="InterPro"/>
</dbReference>
<evidence type="ECO:0000256" key="2">
    <source>
        <dbReference type="ARBA" id="ARBA00022801"/>
    </source>
</evidence>
<sequence length="99" mass="11205">MIRILDCEIAGLHHHVMKDHIRSMEEGDAVDLVREPVNKHDSNAIRVDDGQTGEKLGYVPSSIARVLAPLIDGGYRVVAFIEEKVDYEVYIEILFESKK</sequence>
<gene>
    <name evidence="4" type="ORF">LCGC14_0672900</name>
</gene>
<feature type="domain" description="HIRAN" evidence="3">
    <location>
        <begin position="2"/>
        <end position="99"/>
    </location>
</feature>
<keyword evidence="2" id="KW-0378">Hydrolase</keyword>